<feature type="transmembrane region" description="Helical" evidence="1">
    <location>
        <begin position="282"/>
        <end position="301"/>
    </location>
</feature>
<dbReference type="RefSeq" id="WP_208338392.1">
    <property type="nucleotide sequence ID" value="NZ_CAWQFN010000089.1"/>
</dbReference>
<gene>
    <name evidence="2" type="ORF">G7B40_023890</name>
</gene>
<feature type="transmembrane region" description="Helical" evidence="1">
    <location>
        <begin position="173"/>
        <end position="203"/>
    </location>
</feature>
<feature type="transmembrane region" description="Helical" evidence="1">
    <location>
        <begin position="120"/>
        <end position="138"/>
    </location>
</feature>
<feature type="transmembrane region" description="Helical" evidence="1">
    <location>
        <begin position="150"/>
        <end position="167"/>
    </location>
</feature>
<organism evidence="2 3">
    <name type="scientific">Aetokthonos hydrillicola Thurmond2011</name>
    <dbReference type="NCBI Taxonomy" id="2712845"/>
    <lineage>
        <taxon>Bacteria</taxon>
        <taxon>Bacillati</taxon>
        <taxon>Cyanobacteriota</taxon>
        <taxon>Cyanophyceae</taxon>
        <taxon>Nostocales</taxon>
        <taxon>Hapalosiphonaceae</taxon>
        <taxon>Aetokthonos</taxon>
    </lineage>
</organism>
<comment type="caution">
    <text evidence="2">The sequence shown here is derived from an EMBL/GenBank/DDBJ whole genome shotgun (WGS) entry which is preliminary data.</text>
</comment>
<feature type="transmembrane region" description="Helical" evidence="1">
    <location>
        <begin position="12"/>
        <end position="30"/>
    </location>
</feature>
<keyword evidence="1" id="KW-0472">Membrane</keyword>
<feature type="transmembrane region" description="Helical" evidence="1">
    <location>
        <begin position="255"/>
        <end position="275"/>
    </location>
</feature>
<dbReference type="Proteomes" id="UP000667802">
    <property type="component" value="Unassembled WGS sequence"/>
</dbReference>
<sequence>MKNLLKTLYIKYGIPTILVLITTATILLLTKSFLKIPVLIPADYNEGWNAFHATRAFNRSLYPEPNALISNNYPPLSFYIVGSLGLLLGDDIIAGRIISSASLLIVGLNIALVVNWFSRAIITSLFSGLLFVAYMAAYHPGYVGMNDPQLLGHALMLTGLVVFLFLGQEKLPLLITMLLTVAGGLTKHNLITLPLAITIWLFVYKRRSFYIWIASSTIVLVSCFLVFYLIYGSNFFIAIFASAREYNLDIIPGKLTNWLTPSLILVAACITFITIPHRNHYTNLIVLYVLFSGVWGIFIMGGEGVDSNAIFDLIIGLTIISGLAVDEVSALVDQQTLTRSSVKTMSMLILLLPVLLVIPQTLKDVRDLPSNLKNQEALVAQDIAFIKAQPGRAMCEELALCYWAGKSFEVDFFMTGQKIRKGVISEDNLSRLIKSHYFSVVQFYPGIQRLPEQLNQEILGYYEDKKASKSGLMLLLPKSKSNLSQ</sequence>
<accession>A0AAP5IER2</accession>
<proteinExistence type="predicted"/>
<feature type="transmembrane region" description="Helical" evidence="1">
    <location>
        <begin position="210"/>
        <end position="243"/>
    </location>
</feature>
<keyword evidence="1" id="KW-1133">Transmembrane helix</keyword>
<keyword evidence="3" id="KW-1185">Reference proteome</keyword>
<name>A0AAP5IER2_9CYAN</name>
<feature type="transmembrane region" description="Helical" evidence="1">
    <location>
        <begin position="344"/>
        <end position="362"/>
    </location>
</feature>
<protein>
    <submittedName>
        <fullName evidence="2">Uncharacterized protein</fullName>
    </submittedName>
</protein>
<reference evidence="3" key="1">
    <citation type="journal article" date="2021" name="Science">
        <title>Hunting the eagle killer: A cyanobacterial neurotoxin causes vacuolar myelinopathy.</title>
        <authorList>
            <person name="Breinlinger S."/>
            <person name="Phillips T.J."/>
            <person name="Haram B.N."/>
            <person name="Mares J."/>
            <person name="Martinez Yerena J.A."/>
            <person name="Hrouzek P."/>
            <person name="Sobotka R."/>
            <person name="Henderson W.M."/>
            <person name="Schmieder P."/>
            <person name="Williams S.M."/>
            <person name="Lauderdale J.D."/>
            <person name="Wilde H.D."/>
            <person name="Gerrin W."/>
            <person name="Kust A."/>
            <person name="Washington J.W."/>
            <person name="Wagner C."/>
            <person name="Geier B."/>
            <person name="Liebeke M."/>
            <person name="Enke H."/>
            <person name="Niedermeyer T.H.J."/>
            <person name="Wilde S.B."/>
        </authorList>
    </citation>
    <scope>NUCLEOTIDE SEQUENCE [LARGE SCALE GENOMIC DNA]</scope>
    <source>
        <strain evidence="3">Thurmond2011</strain>
    </source>
</reference>
<dbReference type="AlphaFoldDB" id="A0AAP5IER2"/>
<dbReference type="EMBL" id="JAALHA020000013">
    <property type="protein sequence ID" value="MDR9897585.1"/>
    <property type="molecule type" value="Genomic_DNA"/>
</dbReference>
<feature type="transmembrane region" description="Helical" evidence="1">
    <location>
        <begin position="313"/>
        <end position="332"/>
    </location>
</feature>
<feature type="transmembrane region" description="Helical" evidence="1">
    <location>
        <begin position="93"/>
        <end position="114"/>
    </location>
</feature>
<evidence type="ECO:0000313" key="2">
    <source>
        <dbReference type="EMBL" id="MDR9897585.1"/>
    </source>
</evidence>
<evidence type="ECO:0000256" key="1">
    <source>
        <dbReference type="SAM" id="Phobius"/>
    </source>
</evidence>
<evidence type="ECO:0000313" key="3">
    <source>
        <dbReference type="Proteomes" id="UP000667802"/>
    </source>
</evidence>
<keyword evidence="1" id="KW-0812">Transmembrane</keyword>